<dbReference type="WBParaSite" id="RSKR_0000555300.1">
    <property type="protein sequence ID" value="RSKR_0000555300.1"/>
    <property type="gene ID" value="RSKR_0000555300"/>
</dbReference>
<name>A0AC35TXW8_9BILA</name>
<reference evidence="2" key="1">
    <citation type="submission" date="2016-11" db="UniProtKB">
        <authorList>
            <consortium name="WormBaseParasite"/>
        </authorList>
    </citation>
    <scope>IDENTIFICATION</scope>
    <source>
        <strain evidence="2">KR3021</strain>
    </source>
</reference>
<protein>
    <submittedName>
        <fullName evidence="2">ShKT domain-containing protein</fullName>
    </submittedName>
</protein>
<accession>A0AC35TXW8</accession>
<proteinExistence type="predicted"/>
<organism evidence="1 2">
    <name type="scientific">Rhabditophanes sp. KR3021</name>
    <dbReference type="NCBI Taxonomy" id="114890"/>
    <lineage>
        <taxon>Eukaryota</taxon>
        <taxon>Metazoa</taxon>
        <taxon>Ecdysozoa</taxon>
        <taxon>Nematoda</taxon>
        <taxon>Chromadorea</taxon>
        <taxon>Rhabditida</taxon>
        <taxon>Tylenchina</taxon>
        <taxon>Panagrolaimomorpha</taxon>
        <taxon>Strongyloidoidea</taxon>
        <taxon>Alloionematidae</taxon>
        <taxon>Rhabditophanes</taxon>
    </lineage>
</organism>
<dbReference type="Proteomes" id="UP000095286">
    <property type="component" value="Unplaced"/>
</dbReference>
<sequence>MQSVGYYVCTLPCTQDFQCRENPPVGSCKAGTDIVTGKSVKACPIVSADGQRCSPLIPGCAMCNLYISKCRPFVLRWRECSQTTLYCLHSTHGCNPTPGKADGSSTCLQQCTADTDCNRLRAPSGICKLLPDVKSLIPVKFCTVIDVTNTFASTGCTNKLVNEFTGECVRDLIKIKEPCSKGTAQCAATLGCNPYISNVCAQTCTTNADCFDSTNSYTCTSGIDTVDSWPLMFCQVNKPPECSLNTECTTKDPLFECNLFTLQCSRPIGPLIGNTCTTGGLPCYESVCNSFVNNICTLLCTVDANCGSPSNPGSCDIATDITSSGSSIKICKLTKPSPSCDGSGGCTAPLVCSKYTWTCEQPPGIGDACTKGGISCGAPFVCNSLTVTGTSSICVTPCTVDGNCIRNGVAGKCTDSTDSTANGGPVKVCAYDDTTSSCISDDECPERVVCNLYTLKCESTPTIGEPCIDGGIPCGDPYVCNPFGVDGFECTETCTDYCPPGFSCITTIDPTSSKLEIKVCSNGDECNKFMPCLAPEMCYVTSAGNRCGKGCLFTSDCEPGQTCKRVVDPINIGNVLFVCTPIGYPQCDSLNLCTYPQGCNPNTFTCERQPGYGEGCYSKGVACKVGYVCNSFTIVNSMYTCTKACSLSSDCKNGGKCTSKADPTNGFSIKVCSSYGNTCVLGKCPQYQLCNMYTYKCYDDPRYICQDKITRGRNGCKALINFCNKPEFCEFMTQNCKKTCNRCYSSYTCPIPLLRTTTQIIPYHHNIHLVLARARTFFMPRRTHWIG</sequence>
<evidence type="ECO:0000313" key="2">
    <source>
        <dbReference type="WBParaSite" id="RSKR_0000555300.1"/>
    </source>
</evidence>
<evidence type="ECO:0000313" key="1">
    <source>
        <dbReference type="Proteomes" id="UP000095286"/>
    </source>
</evidence>